<dbReference type="EMBL" id="ASJR01000002">
    <property type="protein sequence ID" value="ERP39064.1"/>
    <property type="molecule type" value="Genomic_DNA"/>
</dbReference>
<dbReference type="PATRIC" id="fig|1313304.3.peg.210"/>
<dbReference type="InterPro" id="IPR049730">
    <property type="entry name" value="SNF2/RAD54-like_C"/>
</dbReference>
<reference evidence="4 5" key="1">
    <citation type="journal article" date="2013" name="Environ. Microbiol.">
        <title>Genome analysis of Chitinivibrio alkaliphilus gen. nov., sp. nov., a novel extremely haloalkaliphilic anaerobic chitinolytic bacterium from the candidate phylum Termite Group 3.</title>
        <authorList>
            <person name="Sorokin D.Y."/>
            <person name="Gumerov V.M."/>
            <person name="Rakitin A.L."/>
            <person name="Beletsky A.V."/>
            <person name="Damste J.S."/>
            <person name="Muyzer G."/>
            <person name="Mardanov A.V."/>
            <person name="Ravin N.V."/>
        </authorList>
    </citation>
    <scope>NUCLEOTIDE SEQUENCE [LARGE SCALE GENOMIC DNA]</scope>
    <source>
        <strain evidence="4 5">ACht1</strain>
    </source>
</reference>
<keyword evidence="5" id="KW-1185">Reference proteome</keyword>
<dbReference type="PANTHER" id="PTHR10799">
    <property type="entry name" value="SNF2/RAD54 HELICASE FAMILY"/>
    <property type="match status" value="1"/>
</dbReference>
<evidence type="ECO:0000256" key="1">
    <source>
        <dbReference type="ARBA" id="ARBA00022801"/>
    </source>
</evidence>
<gene>
    <name evidence="4" type="ORF">CALK_0226</name>
</gene>
<dbReference type="InterPro" id="IPR000330">
    <property type="entry name" value="SNF2_N"/>
</dbReference>
<dbReference type="OrthoDB" id="9814088at2"/>
<proteinExistence type="predicted"/>
<dbReference type="InterPro" id="IPR001650">
    <property type="entry name" value="Helicase_C-like"/>
</dbReference>
<dbReference type="eggNOG" id="COG0553">
    <property type="taxonomic scope" value="Bacteria"/>
</dbReference>
<keyword evidence="4" id="KW-0067">ATP-binding</keyword>
<dbReference type="GO" id="GO:0004386">
    <property type="term" value="F:helicase activity"/>
    <property type="evidence" value="ECO:0007669"/>
    <property type="project" value="UniProtKB-KW"/>
</dbReference>
<feature type="domain" description="Helicase C-terminal" evidence="3">
    <location>
        <begin position="480"/>
        <end position="639"/>
    </location>
</feature>
<dbReference type="SMART" id="SM00487">
    <property type="entry name" value="DEXDc"/>
    <property type="match status" value="1"/>
</dbReference>
<keyword evidence="4" id="KW-0347">Helicase</keyword>
<dbReference type="STRING" id="1313304.CALK_0226"/>
<evidence type="ECO:0000313" key="4">
    <source>
        <dbReference type="EMBL" id="ERP39064.1"/>
    </source>
</evidence>
<keyword evidence="1" id="KW-0378">Hydrolase</keyword>
<dbReference type="Proteomes" id="UP000017148">
    <property type="component" value="Unassembled WGS sequence"/>
</dbReference>
<dbReference type="InterPro" id="IPR014001">
    <property type="entry name" value="Helicase_ATP-bd"/>
</dbReference>
<dbReference type="AlphaFoldDB" id="U7D9J4"/>
<accession>U7D9J4</accession>
<dbReference type="SMART" id="SM00490">
    <property type="entry name" value="HELICc"/>
    <property type="match status" value="1"/>
</dbReference>
<evidence type="ECO:0000313" key="5">
    <source>
        <dbReference type="Proteomes" id="UP000017148"/>
    </source>
</evidence>
<dbReference type="PROSITE" id="PS51192">
    <property type="entry name" value="HELICASE_ATP_BIND_1"/>
    <property type="match status" value="1"/>
</dbReference>
<dbReference type="InterPro" id="IPR038718">
    <property type="entry name" value="SNF2-like_sf"/>
</dbReference>
<dbReference type="GO" id="GO:0005524">
    <property type="term" value="F:ATP binding"/>
    <property type="evidence" value="ECO:0007669"/>
    <property type="project" value="InterPro"/>
</dbReference>
<dbReference type="Pfam" id="PF00271">
    <property type="entry name" value="Helicase_C"/>
    <property type="match status" value="1"/>
</dbReference>
<protein>
    <submittedName>
        <fullName evidence="4">SNF2 family helicase</fullName>
    </submittedName>
</protein>
<organism evidence="4 5">
    <name type="scientific">Chitinivibrio alkaliphilus ACht1</name>
    <dbReference type="NCBI Taxonomy" id="1313304"/>
    <lineage>
        <taxon>Bacteria</taxon>
        <taxon>Pseudomonadati</taxon>
        <taxon>Fibrobacterota</taxon>
        <taxon>Chitinivibrionia</taxon>
        <taxon>Chitinivibrionales</taxon>
        <taxon>Chitinivibrionaceae</taxon>
        <taxon>Chitinivibrio</taxon>
    </lineage>
</organism>
<dbReference type="Gene3D" id="3.40.50.10810">
    <property type="entry name" value="Tandem AAA-ATPase domain"/>
    <property type="match status" value="1"/>
</dbReference>
<feature type="domain" description="Helicase ATP-binding" evidence="2">
    <location>
        <begin position="208"/>
        <end position="366"/>
    </location>
</feature>
<dbReference type="SUPFAM" id="SSF52540">
    <property type="entry name" value="P-loop containing nucleoside triphosphate hydrolases"/>
    <property type="match status" value="2"/>
</dbReference>
<comment type="caution">
    <text evidence="4">The sequence shown here is derived from an EMBL/GenBank/DDBJ whole genome shotgun (WGS) entry which is preliminary data.</text>
</comment>
<name>U7D9J4_9BACT</name>
<sequence>MGDLREHTEDFFKTWVLSDGVVAIQLTKKQYSVSAADIVRVEFKGYQRAAGVVVDAKPSDHLPVLRFNRFPCELRIKLLMPTSPLQRPAVELCASSSGRSFSIEQVPYSDQIIVGTNSWYPLIPENIQDIRSILNEIKADGSGPVTLRQALELTKMDSSLVSVETASELPNDCRISDGGCDQALELLSCNGFQADLYPYQKNGFSWLKSISEEGLGCVLADEMGLGKTLQVIAVLSYFKVDWNQPALIIAPATLLENWRREFARFSPGMTVYVHSGNERTGFPSQLKKYDIVVCSYDTAVRDQGLFGMIEWGFVVLDEAQAIKNPETRRAIAAKGLKRRVAIAVTGTPVENKLADLWSIMDFSCPGLLGSREAFDHIYGDDYQSAEKLETVVSPLMLRRRVADVATDLPEKIIIPQPVNMSDAEIGQYDLIRQQVADEYGKSATLISLLRLRQFCTHPILLEDETNDAHISPMQSSKFCRLLEILEEIVLNKEKAIIFTSFIAMSDLLTSELPMRFSIPSWQIDGRTPVVERQEVVDTFSAVAGSAVLILNPRAAGTGLNITAANHVIHYTLEWNPAVEDQATARAFRRGQILPVTVHRLFYPDTVEEVINDRLDRKRQLAEVAVVGTEAPEVETADIARALQLSPINTPKGVKQ</sequence>
<dbReference type="InterPro" id="IPR027417">
    <property type="entry name" value="P-loop_NTPase"/>
</dbReference>
<dbReference type="GO" id="GO:0016787">
    <property type="term" value="F:hydrolase activity"/>
    <property type="evidence" value="ECO:0007669"/>
    <property type="project" value="UniProtKB-KW"/>
</dbReference>
<evidence type="ECO:0000259" key="3">
    <source>
        <dbReference type="PROSITE" id="PS51194"/>
    </source>
</evidence>
<dbReference type="PROSITE" id="PS51194">
    <property type="entry name" value="HELICASE_CTER"/>
    <property type="match status" value="1"/>
</dbReference>
<dbReference type="CDD" id="cd18793">
    <property type="entry name" value="SF2_C_SNF"/>
    <property type="match status" value="1"/>
</dbReference>
<dbReference type="Gene3D" id="3.40.50.300">
    <property type="entry name" value="P-loop containing nucleotide triphosphate hydrolases"/>
    <property type="match status" value="1"/>
</dbReference>
<keyword evidence="4" id="KW-0547">Nucleotide-binding</keyword>
<evidence type="ECO:0000259" key="2">
    <source>
        <dbReference type="PROSITE" id="PS51192"/>
    </source>
</evidence>
<dbReference type="RefSeq" id="WP_022635777.1">
    <property type="nucleotide sequence ID" value="NZ_ASJR01000002.1"/>
</dbReference>
<dbReference type="Pfam" id="PF00176">
    <property type="entry name" value="SNF2-rel_dom"/>
    <property type="match status" value="1"/>
</dbReference>